<dbReference type="Pfam" id="PF00015">
    <property type="entry name" value="MCPsignal"/>
    <property type="match status" value="1"/>
</dbReference>
<dbReference type="Pfam" id="PF08448">
    <property type="entry name" value="PAS_4"/>
    <property type="match status" value="1"/>
</dbReference>
<dbReference type="PROSITE" id="PS50111">
    <property type="entry name" value="CHEMOTAXIS_TRANSDUC_2"/>
    <property type="match status" value="1"/>
</dbReference>
<dbReference type="GO" id="GO:0006935">
    <property type="term" value="P:chemotaxis"/>
    <property type="evidence" value="ECO:0007669"/>
    <property type="project" value="UniProtKB-KW"/>
</dbReference>
<evidence type="ECO:0000259" key="5">
    <source>
        <dbReference type="PROSITE" id="PS50111"/>
    </source>
</evidence>
<comment type="similarity">
    <text evidence="2">Belongs to the methyl-accepting chemotaxis (MCP) protein family.</text>
</comment>
<dbReference type="SUPFAM" id="SSF58104">
    <property type="entry name" value="Methyl-accepting chemotaxis protein (MCP) signaling domain"/>
    <property type="match status" value="1"/>
</dbReference>
<feature type="domain" description="Methyl-accepting transducer" evidence="5">
    <location>
        <begin position="955"/>
        <end position="1170"/>
    </location>
</feature>
<dbReference type="KEGG" id="dli:dnl_46570"/>
<dbReference type="InterPro" id="IPR013656">
    <property type="entry name" value="PAS_4"/>
</dbReference>
<dbReference type="Gene3D" id="1.10.287.950">
    <property type="entry name" value="Methyl-accepting chemotaxis protein"/>
    <property type="match status" value="1"/>
</dbReference>
<dbReference type="PANTHER" id="PTHR43531">
    <property type="entry name" value="PROTEIN ICFG"/>
    <property type="match status" value="1"/>
</dbReference>
<dbReference type="InterPro" id="IPR004089">
    <property type="entry name" value="MCPsignal_dom"/>
</dbReference>
<dbReference type="Proteomes" id="UP000663720">
    <property type="component" value="Chromosome"/>
</dbReference>
<dbReference type="PANTHER" id="PTHR43531:SF11">
    <property type="entry name" value="METHYL-ACCEPTING CHEMOTAXIS PROTEIN 3"/>
    <property type="match status" value="1"/>
</dbReference>
<keyword evidence="4" id="KW-1133">Transmembrane helix</keyword>
<dbReference type="GO" id="GO:0005886">
    <property type="term" value="C:plasma membrane"/>
    <property type="evidence" value="ECO:0007669"/>
    <property type="project" value="TreeGrafter"/>
</dbReference>
<feature type="domain" description="PAS" evidence="6">
    <location>
        <begin position="558"/>
        <end position="600"/>
    </location>
</feature>
<feature type="transmembrane region" description="Helical" evidence="4">
    <location>
        <begin position="12"/>
        <end position="38"/>
    </location>
</feature>
<dbReference type="InterPro" id="IPR051310">
    <property type="entry name" value="MCP_chemotaxis"/>
</dbReference>
<dbReference type="AlphaFoldDB" id="A0A975BBA2"/>
<keyword evidence="1" id="KW-0145">Chemotaxis</keyword>
<evidence type="ECO:0000259" key="6">
    <source>
        <dbReference type="PROSITE" id="PS50112"/>
    </source>
</evidence>
<keyword evidence="9" id="KW-1185">Reference proteome</keyword>
<evidence type="ECO:0000313" key="8">
    <source>
        <dbReference type="EMBL" id="QTA82283.1"/>
    </source>
</evidence>
<keyword evidence="4" id="KW-0472">Membrane</keyword>
<dbReference type="PROSITE" id="PS50112">
    <property type="entry name" value="PAS"/>
    <property type="match status" value="1"/>
</dbReference>
<evidence type="ECO:0000256" key="3">
    <source>
        <dbReference type="PROSITE-ProRule" id="PRU00284"/>
    </source>
</evidence>
<dbReference type="NCBIfam" id="TIGR00229">
    <property type="entry name" value="sensory_box"/>
    <property type="match status" value="1"/>
</dbReference>
<accession>A0A975BBA2</accession>
<keyword evidence="3" id="KW-0807">Transducer</keyword>
<dbReference type="CDD" id="cd11386">
    <property type="entry name" value="MCP_signal"/>
    <property type="match status" value="1"/>
</dbReference>
<feature type="transmembrane region" description="Helical" evidence="4">
    <location>
        <begin position="308"/>
        <end position="330"/>
    </location>
</feature>
<gene>
    <name evidence="8" type="ORF">dnl_46570</name>
</gene>
<dbReference type="GO" id="GO:0004888">
    <property type="term" value="F:transmembrane signaling receptor activity"/>
    <property type="evidence" value="ECO:0007669"/>
    <property type="project" value="InterPro"/>
</dbReference>
<dbReference type="InterPro" id="IPR003660">
    <property type="entry name" value="HAMP_dom"/>
</dbReference>
<evidence type="ECO:0000256" key="4">
    <source>
        <dbReference type="SAM" id="Phobius"/>
    </source>
</evidence>
<name>A0A975BBA2_9BACT</name>
<dbReference type="Gene3D" id="3.30.450.20">
    <property type="entry name" value="PAS domain"/>
    <property type="match status" value="1"/>
</dbReference>
<sequence>MKKPSFFFLNNITFRLIIINSLIFIGFFIVIIIVFFLFQNVENVLTNVFEKETGRIIENSETGRELVKVLADMTLLVNTFYGKEEFLETRSRQIINNTDSLQTAISHEKLNPALDVLKQEMQKGFQQCAVVNTGRKNIESIEKNLSTQLVSLDEIIAQRMIDLMIEGRDSTSMEQLSVLVVGYRETLMSLGIQFISTELEFFAAPFKEKGHPILNLINDMTLRFQTLTASESNIAETGTQLINLLEQYKKAVLELHEAAYEMKSRLDAMEQAKEKLLNVMSETDKQVVKITGSASNLLKSQISRSMTINSIIFLAILPLVIIGGLTAMSIRHHVKQIIGYIDQLSKGNIPEKIIEKYKGEFDHVRKNLNTLIDATNETTRIAEQIASGNLAVDVKERSENDRMMRALNAMIKRVEAILNETDKLIKTVREGQINKRGHAGSFQGSWQKLIIGINSLIDAFVVPINITAEYIDRIASGDIPEKIIKSYKGDFNQISNNLNCCIESINGLVAETIMLTESALKGRLDTRGNAEKFSGDYAKIIYGVNKTLDLIVDKTFWFEQILDALPLPLSVTDMDMNWTFINKASEDITGLKRSEVTGEQCCKWGADICRTQKCSIEKLRMGKHTSFFTQPGLDKDFKVNTEYITNSKGERVGHIEIVQDITAEKRSRDYQDREVEKMSSALQSLAFGDLSFSVNIGDSDEYTHAARKNFIKINNSLNQVKEVLTALTRETGKLTDAAIQGRLDQRGEIEKFGGEYAEIVKGINNTLDAVIKPLNVSADYINRISRGDFPEKIINQYKGDFNKITQSINTLIFNLQTTVQMAENIAAGNLSIKVNILSEKDILGRSLTIMIETIQNIVKDINILTDSILEGRLDVRGNYEKFGGEYSGIIRGVNSTLDAIVAPLNITAIYVEQISKGIIPEKITREYKGDFNKIRNNLNTMIENLSRFAVDVQNSAQQVALGSEQLSSGAHQVSQGSSQQASGIEEISSSMEQMNSMVTQNAENAQQTAAIAEKAAHDAWESSRAVEETVRAMKSISEKIRIIEDIARQTNMLALNAAIEAARAGEHGKGFAVVAAEVRKLAEKSQKAAKAINSLSITNLDIAEKTGSLLTGMVSGIQKTAELIQEISASGTEQAQGISQVNKAIQQLDQIIQENAASSEEMASSSREFSSQAERLKETALFFKVNKTYKKQEC</sequence>
<dbReference type="RefSeq" id="WP_207688228.1">
    <property type="nucleotide sequence ID" value="NZ_CP061799.1"/>
</dbReference>
<evidence type="ECO:0000256" key="2">
    <source>
        <dbReference type="ARBA" id="ARBA00029447"/>
    </source>
</evidence>
<dbReference type="GO" id="GO:0007165">
    <property type="term" value="P:signal transduction"/>
    <property type="evidence" value="ECO:0007669"/>
    <property type="project" value="UniProtKB-KW"/>
</dbReference>
<proteinExistence type="inferred from homology"/>
<dbReference type="SMART" id="SM00283">
    <property type="entry name" value="MA"/>
    <property type="match status" value="1"/>
</dbReference>
<dbReference type="SUPFAM" id="SSF55785">
    <property type="entry name" value="PYP-like sensor domain (PAS domain)"/>
    <property type="match status" value="1"/>
</dbReference>
<dbReference type="Gene3D" id="1.20.120.1530">
    <property type="match status" value="3"/>
</dbReference>
<protein>
    <submittedName>
        <fullName evidence="8">Efflux transporter, RND family</fullName>
    </submittedName>
</protein>
<dbReference type="Pfam" id="PF18947">
    <property type="entry name" value="HAMP_2"/>
    <property type="match status" value="4"/>
</dbReference>
<dbReference type="PROSITE" id="PS50885">
    <property type="entry name" value="HAMP"/>
    <property type="match status" value="2"/>
</dbReference>
<dbReference type="InterPro" id="IPR004090">
    <property type="entry name" value="Chemotax_Me-accpt_rcpt"/>
</dbReference>
<dbReference type="EMBL" id="CP061799">
    <property type="protein sequence ID" value="QTA82283.1"/>
    <property type="molecule type" value="Genomic_DNA"/>
</dbReference>
<evidence type="ECO:0000313" key="9">
    <source>
        <dbReference type="Proteomes" id="UP000663720"/>
    </source>
</evidence>
<dbReference type="SMART" id="SM00304">
    <property type="entry name" value="HAMP"/>
    <property type="match status" value="4"/>
</dbReference>
<dbReference type="InterPro" id="IPR035965">
    <property type="entry name" value="PAS-like_dom_sf"/>
</dbReference>
<dbReference type="PRINTS" id="PR00260">
    <property type="entry name" value="CHEMTRNSDUCR"/>
</dbReference>
<evidence type="ECO:0000259" key="7">
    <source>
        <dbReference type="PROSITE" id="PS50885"/>
    </source>
</evidence>
<keyword evidence="4" id="KW-0812">Transmembrane</keyword>
<reference evidence="8" key="1">
    <citation type="journal article" date="2021" name="Microb. Physiol.">
        <title>Proteogenomic Insights into the Physiology of Marine, Sulfate-Reducing, Filamentous Desulfonema limicola and Desulfonema magnum.</title>
        <authorList>
            <person name="Schnaars V."/>
            <person name="Wohlbrand L."/>
            <person name="Scheve S."/>
            <person name="Hinrichs C."/>
            <person name="Reinhardt R."/>
            <person name="Rabus R."/>
        </authorList>
    </citation>
    <scope>NUCLEOTIDE SEQUENCE</scope>
    <source>
        <strain evidence="8">5ac10</strain>
    </source>
</reference>
<organism evidence="8 9">
    <name type="scientific">Desulfonema limicola</name>
    <dbReference type="NCBI Taxonomy" id="45656"/>
    <lineage>
        <taxon>Bacteria</taxon>
        <taxon>Pseudomonadati</taxon>
        <taxon>Thermodesulfobacteriota</taxon>
        <taxon>Desulfobacteria</taxon>
        <taxon>Desulfobacterales</taxon>
        <taxon>Desulfococcaceae</taxon>
        <taxon>Desulfonema</taxon>
    </lineage>
</organism>
<feature type="domain" description="HAMP" evidence="7">
    <location>
        <begin position="768"/>
        <end position="820"/>
    </location>
</feature>
<dbReference type="InterPro" id="IPR000014">
    <property type="entry name" value="PAS"/>
</dbReference>
<feature type="domain" description="HAMP" evidence="7">
    <location>
        <begin position="369"/>
        <end position="419"/>
    </location>
</feature>
<evidence type="ECO:0000256" key="1">
    <source>
        <dbReference type="ARBA" id="ARBA00022500"/>
    </source>
</evidence>